<dbReference type="EMBL" id="BOQL01000036">
    <property type="protein sequence ID" value="GIM71205.1"/>
    <property type="molecule type" value="Genomic_DNA"/>
</dbReference>
<reference evidence="3" key="1">
    <citation type="submission" date="2021-03" db="EMBL/GenBank/DDBJ databases">
        <title>Whole genome shotgun sequence of Actinoplanes auranticolor NBRC 12245.</title>
        <authorList>
            <person name="Komaki H."/>
            <person name="Tamura T."/>
        </authorList>
    </citation>
    <scope>NUCLEOTIDE SEQUENCE</scope>
    <source>
        <strain evidence="3">NBRC 12245</strain>
    </source>
</reference>
<name>A0A919SEJ1_9ACTN</name>
<dbReference type="GO" id="GO:0006353">
    <property type="term" value="P:DNA-templated transcription termination"/>
    <property type="evidence" value="ECO:0007669"/>
    <property type="project" value="InterPro"/>
</dbReference>
<feature type="domain" description="Rho termination factor-like N-terminal" evidence="2">
    <location>
        <begin position="105"/>
        <end position="136"/>
    </location>
</feature>
<evidence type="ECO:0000313" key="4">
    <source>
        <dbReference type="Proteomes" id="UP000681340"/>
    </source>
</evidence>
<comment type="caution">
    <text evidence="3">The sequence shown here is derived from an EMBL/GenBank/DDBJ whole genome shotgun (WGS) entry which is preliminary data.</text>
</comment>
<dbReference type="Gene3D" id="1.10.720.10">
    <property type="match status" value="1"/>
</dbReference>
<dbReference type="InterPro" id="IPR036269">
    <property type="entry name" value="Rho_N_sf"/>
</dbReference>
<dbReference type="Proteomes" id="UP000681340">
    <property type="component" value="Unassembled WGS sequence"/>
</dbReference>
<feature type="region of interest" description="Disordered" evidence="1">
    <location>
        <begin position="1"/>
        <end position="31"/>
    </location>
</feature>
<accession>A0A919SEJ1</accession>
<dbReference type="InterPro" id="IPR009317">
    <property type="entry name" value="ChaB"/>
</dbReference>
<feature type="region of interest" description="Disordered" evidence="1">
    <location>
        <begin position="63"/>
        <end position="102"/>
    </location>
</feature>
<dbReference type="InterPro" id="IPR037205">
    <property type="entry name" value="ChaB_sf"/>
</dbReference>
<feature type="compositionally biased region" description="Basic and acidic residues" evidence="1">
    <location>
        <begin position="63"/>
        <end position="78"/>
    </location>
</feature>
<dbReference type="SUPFAM" id="SSF140376">
    <property type="entry name" value="ChaB-like"/>
    <property type="match status" value="1"/>
</dbReference>
<organism evidence="3 4">
    <name type="scientific">Actinoplanes auranticolor</name>
    <dbReference type="NCBI Taxonomy" id="47988"/>
    <lineage>
        <taxon>Bacteria</taxon>
        <taxon>Bacillati</taxon>
        <taxon>Actinomycetota</taxon>
        <taxon>Actinomycetes</taxon>
        <taxon>Micromonosporales</taxon>
        <taxon>Micromonosporaceae</taxon>
        <taxon>Actinoplanes</taxon>
    </lineage>
</organism>
<dbReference type="Pfam" id="PF07498">
    <property type="entry name" value="Rho_N"/>
    <property type="match status" value="1"/>
</dbReference>
<dbReference type="AlphaFoldDB" id="A0A919SEJ1"/>
<protein>
    <recommendedName>
        <fullName evidence="2">Rho termination factor-like N-terminal domain-containing protein</fullName>
    </recommendedName>
</protein>
<dbReference type="InterPro" id="IPR011112">
    <property type="entry name" value="Rho-like_N"/>
</dbReference>
<evidence type="ECO:0000259" key="2">
    <source>
        <dbReference type="Pfam" id="PF07498"/>
    </source>
</evidence>
<evidence type="ECO:0000313" key="3">
    <source>
        <dbReference type="EMBL" id="GIM71205.1"/>
    </source>
</evidence>
<dbReference type="SUPFAM" id="SSF68912">
    <property type="entry name" value="Rho N-terminal domain-like"/>
    <property type="match status" value="1"/>
</dbReference>
<gene>
    <name evidence="3" type="ORF">Aau02nite_44820</name>
</gene>
<sequence>MRAHGPGNLIGMPTREDMPGTLRRSPKKAQDTYVAAHDSAVKEYGEGERAHRTALAAVKHSFEKVGDHWEPKAKKGPSDAKAAGGRDTPKQTAGGVDANASKEHLLSVAKKLDISGRTKMKKKELVEAIQKANAKSTRKARGK</sequence>
<dbReference type="Gene3D" id="1.10.1740.70">
    <property type="entry name" value="ChaB"/>
    <property type="match status" value="1"/>
</dbReference>
<proteinExistence type="predicted"/>
<keyword evidence="4" id="KW-1185">Reference proteome</keyword>
<dbReference type="Pfam" id="PF06150">
    <property type="entry name" value="ChaB"/>
    <property type="match status" value="1"/>
</dbReference>
<evidence type="ECO:0000256" key="1">
    <source>
        <dbReference type="SAM" id="MobiDB-lite"/>
    </source>
</evidence>